<comment type="caution">
    <text evidence="1">The sequence shown here is derived from an EMBL/GenBank/DDBJ whole genome shotgun (WGS) entry which is preliminary data.</text>
</comment>
<dbReference type="EMBL" id="LAZR01026737">
    <property type="protein sequence ID" value="KKL67825.1"/>
    <property type="molecule type" value="Genomic_DNA"/>
</dbReference>
<sequence>MTKPDKRPVLEWWWGLGFEPLTGDSRWLWCTGMLRSGLYSSKSNAKRAARRWLKRYCPNCDLRYVE</sequence>
<accession>A0A0F9GEI1</accession>
<dbReference type="AlphaFoldDB" id="A0A0F9GEI1"/>
<proteinExistence type="predicted"/>
<evidence type="ECO:0000313" key="1">
    <source>
        <dbReference type="EMBL" id="KKL67825.1"/>
    </source>
</evidence>
<organism evidence="1">
    <name type="scientific">marine sediment metagenome</name>
    <dbReference type="NCBI Taxonomy" id="412755"/>
    <lineage>
        <taxon>unclassified sequences</taxon>
        <taxon>metagenomes</taxon>
        <taxon>ecological metagenomes</taxon>
    </lineage>
</organism>
<name>A0A0F9GEI1_9ZZZZ</name>
<gene>
    <name evidence="1" type="ORF">LCGC14_2131160</name>
</gene>
<reference evidence="1" key="1">
    <citation type="journal article" date="2015" name="Nature">
        <title>Complex archaea that bridge the gap between prokaryotes and eukaryotes.</title>
        <authorList>
            <person name="Spang A."/>
            <person name="Saw J.H."/>
            <person name="Jorgensen S.L."/>
            <person name="Zaremba-Niedzwiedzka K."/>
            <person name="Martijn J."/>
            <person name="Lind A.E."/>
            <person name="van Eijk R."/>
            <person name="Schleper C."/>
            <person name="Guy L."/>
            <person name="Ettema T.J."/>
        </authorList>
    </citation>
    <scope>NUCLEOTIDE SEQUENCE</scope>
</reference>
<protein>
    <submittedName>
        <fullName evidence="1">Uncharacterized protein</fullName>
    </submittedName>
</protein>